<dbReference type="AlphaFoldDB" id="A0AAV4UUZ7"/>
<evidence type="ECO:0000313" key="1">
    <source>
        <dbReference type="EMBL" id="GIY61558.1"/>
    </source>
</evidence>
<protein>
    <submittedName>
        <fullName evidence="1">Uncharacterized protein</fullName>
    </submittedName>
</protein>
<dbReference type="Proteomes" id="UP001054945">
    <property type="component" value="Unassembled WGS sequence"/>
</dbReference>
<reference evidence="1 2" key="1">
    <citation type="submission" date="2021-06" db="EMBL/GenBank/DDBJ databases">
        <title>Caerostris extrusa draft genome.</title>
        <authorList>
            <person name="Kono N."/>
            <person name="Arakawa K."/>
        </authorList>
    </citation>
    <scope>NUCLEOTIDE SEQUENCE [LARGE SCALE GENOMIC DNA]</scope>
</reference>
<keyword evidence="2" id="KW-1185">Reference proteome</keyword>
<evidence type="ECO:0000313" key="2">
    <source>
        <dbReference type="Proteomes" id="UP001054945"/>
    </source>
</evidence>
<gene>
    <name evidence="1" type="ORF">CEXT_456351</name>
</gene>
<organism evidence="1 2">
    <name type="scientific">Caerostris extrusa</name>
    <name type="common">Bark spider</name>
    <name type="synonym">Caerostris bankana</name>
    <dbReference type="NCBI Taxonomy" id="172846"/>
    <lineage>
        <taxon>Eukaryota</taxon>
        <taxon>Metazoa</taxon>
        <taxon>Ecdysozoa</taxon>
        <taxon>Arthropoda</taxon>
        <taxon>Chelicerata</taxon>
        <taxon>Arachnida</taxon>
        <taxon>Araneae</taxon>
        <taxon>Araneomorphae</taxon>
        <taxon>Entelegynae</taxon>
        <taxon>Araneoidea</taxon>
        <taxon>Araneidae</taxon>
        <taxon>Caerostris</taxon>
    </lineage>
</organism>
<accession>A0AAV4UUZ7</accession>
<name>A0AAV4UUZ7_CAEEX</name>
<dbReference type="EMBL" id="BPLR01013481">
    <property type="protein sequence ID" value="GIY61558.1"/>
    <property type="molecule type" value="Genomic_DNA"/>
</dbReference>
<proteinExistence type="predicted"/>
<sequence>MGTKDPSFVKGGGESEYSVFYIRTAWKRVDAGLGDVSKHFGELCEWLYYTKHLFPLDLDIANGKYMLYFQNVPQKILSDTTSVMWTLSDMDDMQMLSDFYDM</sequence>
<comment type="caution">
    <text evidence="1">The sequence shown here is derived from an EMBL/GenBank/DDBJ whole genome shotgun (WGS) entry which is preliminary data.</text>
</comment>